<organism evidence="1 2">
    <name type="scientific">Thalassomonas haliotis</name>
    <dbReference type="NCBI Taxonomy" id="485448"/>
    <lineage>
        <taxon>Bacteria</taxon>
        <taxon>Pseudomonadati</taxon>
        <taxon>Pseudomonadota</taxon>
        <taxon>Gammaproteobacteria</taxon>
        <taxon>Alteromonadales</taxon>
        <taxon>Colwelliaceae</taxon>
        <taxon>Thalassomonas</taxon>
    </lineage>
</organism>
<dbReference type="SUPFAM" id="SSF53474">
    <property type="entry name" value="alpha/beta-Hydrolases"/>
    <property type="match status" value="1"/>
</dbReference>
<evidence type="ECO:0000313" key="2">
    <source>
        <dbReference type="Proteomes" id="UP001215231"/>
    </source>
</evidence>
<gene>
    <name evidence="1" type="ORF">H3N35_18460</name>
</gene>
<dbReference type="EMBL" id="CP059693">
    <property type="protein sequence ID" value="WDE14578.1"/>
    <property type="molecule type" value="Genomic_DNA"/>
</dbReference>
<evidence type="ECO:0000313" key="1">
    <source>
        <dbReference type="EMBL" id="WDE14578.1"/>
    </source>
</evidence>
<sequence>MQSSRPYQGICRFLAFLVFTLLSARSIAGELYSDFPEKIRPGEKYVFYSHGFIVEGTNPRPENKRWGVYEFPAIKRALTAPNYNLIAYHRPAKTNPVAFAEKMADDIRTLLARGVKAQDIYLMGFSRGGAISILTSNVLKQDKINLVILAGCSKYMKNNSQYRMYGKVYSIYETSDGVGSCQFVVDRSPRVQAFEEIAISTGKEHGAFYRPIPQWLVPVKKWLNGAG</sequence>
<reference evidence="1 2" key="1">
    <citation type="journal article" date="2022" name="Mar. Drugs">
        <title>Bioassay-Guided Fractionation Leads to the Detection of Cholic Acid Generated by the Rare Thalassomonas sp.</title>
        <authorList>
            <person name="Pheiffer F."/>
            <person name="Schneider Y.K."/>
            <person name="Hansen E.H."/>
            <person name="Andersen J.H."/>
            <person name="Isaksson J."/>
            <person name="Busche T."/>
            <person name="R C."/>
            <person name="Kalinowski J."/>
            <person name="Zyl L.V."/>
            <person name="Trindade M."/>
        </authorList>
    </citation>
    <scope>NUCLEOTIDE SEQUENCE [LARGE SCALE GENOMIC DNA]</scope>
    <source>
        <strain evidence="1 2">A5K-61T</strain>
    </source>
</reference>
<accession>A0ABY7VN24</accession>
<name>A0ABY7VN24_9GAMM</name>
<keyword evidence="1" id="KW-0378">Hydrolase</keyword>
<dbReference type="GO" id="GO:0016787">
    <property type="term" value="F:hydrolase activity"/>
    <property type="evidence" value="ECO:0007669"/>
    <property type="project" value="UniProtKB-KW"/>
</dbReference>
<proteinExistence type="predicted"/>
<dbReference type="Proteomes" id="UP001215231">
    <property type="component" value="Chromosome"/>
</dbReference>
<protein>
    <submittedName>
        <fullName evidence="1">Alpha/beta hydrolase</fullName>
    </submittedName>
</protein>
<keyword evidence="2" id="KW-1185">Reference proteome</keyword>
<dbReference type="InterPro" id="IPR029058">
    <property type="entry name" value="AB_hydrolase_fold"/>
</dbReference>
<dbReference type="Gene3D" id="3.40.50.1820">
    <property type="entry name" value="alpha/beta hydrolase"/>
    <property type="match status" value="1"/>
</dbReference>